<dbReference type="PANTHER" id="PTHR30619">
    <property type="entry name" value="DNA INTERNALIZATION/COMPETENCE PROTEIN COMEC/REC2"/>
    <property type="match status" value="1"/>
</dbReference>
<dbReference type="InterPro" id="IPR036866">
    <property type="entry name" value="RibonucZ/Hydroxyglut_hydro"/>
</dbReference>
<name>A0A644XVT9_9ZZZZ</name>
<comment type="caution">
    <text evidence="2">The sequence shown here is derived from an EMBL/GenBank/DDBJ whole genome shotgun (WGS) entry which is preliminary data.</text>
</comment>
<protein>
    <submittedName>
        <fullName evidence="2">ComE operon protein 3</fullName>
    </submittedName>
</protein>
<accession>A0A644XVT9</accession>
<dbReference type="PANTHER" id="PTHR30619:SF1">
    <property type="entry name" value="RECOMBINATION PROTEIN 2"/>
    <property type="match status" value="1"/>
</dbReference>
<reference evidence="2" key="1">
    <citation type="submission" date="2019-08" db="EMBL/GenBank/DDBJ databases">
        <authorList>
            <person name="Kucharzyk K."/>
            <person name="Murdoch R.W."/>
            <person name="Higgins S."/>
            <person name="Loffler F."/>
        </authorList>
    </citation>
    <scope>NUCLEOTIDE SEQUENCE</scope>
</reference>
<sequence length="113" mass="12257">MIRVTYGDTSLLLAGDATQVAERLALKALPNSYFKADVLKVGHHGSSDSTGTKFLDAVNPEIAVISCGLNNEYGHPDQALLDRLNKRNITIYRTDQDGSITLLLDGTNVKVIK</sequence>
<dbReference type="InterPro" id="IPR052159">
    <property type="entry name" value="Competence_DNA_uptake"/>
</dbReference>
<gene>
    <name evidence="2" type="primary">comEC_7</name>
    <name evidence="2" type="ORF">SDC9_66761</name>
</gene>
<dbReference type="InterPro" id="IPR001279">
    <property type="entry name" value="Metallo-B-lactamas"/>
</dbReference>
<dbReference type="EMBL" id="VSSQ01003360">
    <property type="protein sequence ID" value="MPM20332.1"/>
    <property type="molecule type" value="Genomic_DNA"/>
</dbReference>
<proteinExistence type="predicted"/>
<dbReference type="Pfam" id="PF00753">
    <property type="entry name" value="Lactamase_B"/>
    <property type="match status" value="1"/>
</dbReference>
<organism evidence="2">
    <name type="scientific">bioreactor metagenome</name>
    <dbReference type="NCBI Taxonomy" id="1076179"/>
    <lineage>
        <taxon>unclassified sequences</taxon>
        <taxon>metagenomes</taxon>
        <taxon>ecological metagenomes</taxon>
    </lineage>
</organism>
<dbReference type="AlphaFoldDB" id="A0A644XVT9"/>
<feature type="domain" description="Metallo-beta-lactamase" evidence="1">
    <location>
        <begin position="2"/>
        <end position="68"/>
    </location>
</feature>
<dbReference type="SUPFAM" id="SSF56281">
    <property type="entry name" value="Metallo-hydrolase/oxidoreductase"/>
    <property type="match status" value="1"/>
</dbReference>
<evidence type="ECO:0000259" key="1">
    <source>
        <dbReference type="Pfam" id="PF00753"/>
    </source>
</evidence>
<evidence type="ECO:0000313" key="2">
    <source>
        <dbReference type="EMBL" id="MPM20332.1"/>
    </source>
</evidence>
<dbReference type="Gene3D" id="3.60.15.10">
    <property type="entry name" value="Ribonuclease Z/Hydroxyacylglutathione hydrolase-like"/>
    <property type="match status" value="1"/>
</dbReference>